<feature type="region of interest" description="Disordered" evidence="1">
    <location>
        <begin position="41"/>
        <end position="82"/>
    </location>
</feature>
<protein>
    <recommendedName>
        <fullName evidence="2">PH domain-containing protein</fullName>
    </recommendedName>
</protein>
<dbReference type="Gene3D" id="2.30.29.30">
    <property type="entry name" value="Pleckstrin-homology domain (PH domain)/Phosphotyrosine-binding domain (PTB)"/>
    <property type="match status" value="1"/>
</dbReference>
<dbReference type="AlphaFoldDB" id="A0AAD5WVW4"/>
<keyword evidence="4" id="KW-1185">Reference proteome</keyword>
<reference evidence="3" key="1">
    <citation type="submission" date="2020-05" db="EMBL/GenBank/DDBJ databases">
        <title>Phylogenomic resolution of chytrid fungi.</title>
        <authorList>
            <person name="Stajich J.E."/>
            <person name="Amses K."/>
            <person name="Simmons R."/>
            <person name="Seto K."/>
            <person name="Myers J."/>
            <person name="Bonds A."/>
            <person name="Quandt C.A."/>
            <person name="Barry K."/>
            <person name="Liu P."/>
            <person name="Grigoriev I."/>
            <person name="Longcore J.E."/>
            <person name="James T.Y."/>
        </authorList>
    </citation>
    <scope>NUCLEOTIDE SEQUENCE</scope>
    <source>
        <strain evidence="3">JEL0318</strain>
    </source>
</reference>
<sequence length="332" mass="36705">MSVHSNISSNTTFSTVSGIGRAKGASVLFRKKDTKPLFGSWSDTLSASPSGNPSQTLGSADNLSASPTTSMPRLSTSTSTAASSDLHVEGLLIRKHVKEGEEKARNRRWHKIWCLLTSDEEKGVEMVCWKVESLESVPAPSTEPTQKGIEDGVLGLEKSTLSTGLSRGSEESKRGVRFAATPPEMFNLLHSHAAVLPPPGYSDQRPHVFSLRLSNNHTYYFHTPSGETAQAWVRCITYWAARRSKEPLKGGVGSMEYGWGVVLRDLKDREESSEPSTPLTDNQKKERDREAKKIKVVEWTPPGGLGMVVSNLSEEQQLHSMRRQLEWTEREV</sequence>
<name>A0AAD5WVW4_9FUNG</name>
<gene>
    <name evidence="3" type="ORF">HK097_006288</name>
</gene>
<feature type="domain" description="PH" evidence="2">
    <location>
        <begin position="85"/>
        <end position="241"/>
    </location>
</feature>
<feature type="non-terminal residue" evidence="3">
    <location>
        <position position="332"/>
    </location>
</feature>
<dbReference type="EMBL" id="JADGJD010002957">
    <property type="protein sequence ID" value="KAJ3026850.1"/>
    <property type="molecule type" value="Genomic_DNA"/>
</dbReference>
<comment type="caution">
    <text evidence="3">The sequence shown here is derived from an EMBL/GenBank/DDBJ whole genome shotgun (WGS) entry which is preliminary data.</text>
</comment>
<accession>A0AAD5WVW4</accession>
<dbReference type="Proteomes" id="UP001212841">
    <property type="component" value="Unassembled WGS sequence"/>
</dbReference>
<dbReference type="PROSITE" id="PS50003">
    <property type="entry name" value="PH_DOMAIN"/>
    <property type="match status" value="1"/>
</dbReference>
<dbReference type="InterPro" id="IPR041681">
    <property type="entry name" value="PH_9"/>
</dbReference>
<feature type="compositionally biased region" description="Polar residues" evidence="1">
    <location>
        <begin position="41"/>
        <end position="74"/>
    </location>
</feature>
<evidence type="ECO:0000313" key="3">
    <source>
        <dbReference type="EMBL" id="KAJ3026850.1"/>
    </source>
</evidence>
<evidence type="ECO:0000313" key="4">
    <source>
        <dbReference type="Proteomes" id="UP001212841"/>
    </source>
</evidence>
<feature type="region of interest" description="Disordered" evidence="1">
    <location>
        <begin position="268"/>
        <end position="294"/>
    </location>
</feature>
<dbReference type="InterPro" id="IPR011993">
    <property type="entry name" value="PH-like_dom_sf"/>
</dbReference>
<dbReference type="InterPro" id="IPR001849">
    <property type="entry name" value="PH_domain"/>
</dbReference>
<proteinExistence type="predicted"/>
<dbReference type="Pfam" id="PF15410">
    <property type="entry name" value="PH_9"/>
    <property type="match status" value="1"/>
</dbReference>
<feature type="compositionally biased region" description="Basic and acidic residues" evidence="1">
    <location>
        <begin position="282"/>
        <end position="294"/>
    </location>
</feature>
<dbReference type="SUPFAM" id="SSF50729">
    <property type="entry name" value="PH domain-like"/>
    <property type="match status" value="1"/>
</dbReference>
<evidence type="ECO:0000259" key="2">
    <source>
        <dbReference type="PROSITE" id="PS50003"/>
    </source>
</evidence>
<organism evidence="3 4">
    <name type="scientific">Rhizophlyctis rosea</name>
    <dbReference type="NCBI Taxonomy" id="64517"/>
    <lineage>
        <taxon>Eukaryota</taxon>
        <taxon>Fungi</taxon>
        <taxon>Fungi incertae sedis</taxon>
        <taxon>Chytridiomycota</taxon>
        <taxon>Chytridiomycota incertae sedis</taxon>
        <taxon>Chytridiomycetes</taxon>
        <taxon>Rhizophlyctidales</taxon>
        <taxon>Rhizophlyctidaceae</taxon>
        <taxon>Rhizophlyctis</taxon>
    </lineage>
</organism>
<evidence type="ECO:0000256" key="1">
    <source>
        <dbReference type="SAM" id="MobiDB-lite"/>
    </source>
</evidence>
<dbReference type="SMART" id="SM00233">
    <property type="entry name" value="PH"/>
    <property type="match status" value="1"/>
</dbReference>